<proteinExistence type="inferred from homology"/>
<feature type="domain" description="Partial AB-hydrolase lipase" evidence="10">
    <location>
        <begin position="28"/>
        <end position="86"/>
    </location>
</feature>
<keyword evidence="4 7" id="KW-0442">Lipid degradation</keyword>
<feature type="active site" description="Nucleophile" evidence="8">
    <location>
        <position position="162"/>
    </location>
</feature>
<dbReference type="GO" id="GO:0016042">
    <property type="term" value="P:lipid catabolic process"/>
    <property type="evidence" value="ECO:0007669"/>
    <property type="project" value="UniProtKB-KW"/>
</dbReference>
<gene>
    <name evidence="12" type="primary">LOC117651240</name>
</gene>
<dbReference type="PIRSF" id="PIRSF000862">
    <property type="entry name" value="Steryl_ester_lip"/>
    <property type="match status" value="1"/>
</dbReference>
<evidence type="ECO:0000256" key="4">
    <source>
        <dbReference type="ARBA" id="ARBA00022963"/>
    </source>
</evidence>
<dbReference type="GO" id="GO:0016788">
    <property type="term" value="F:hydrolase activity, acting on ester bonds"/>
    <property type="evidence" value="ECO:0007669"/>
    <property type="project" value="InterPro"/>
</dbReference>
<evidence type="ECO:0000313" key="11">
    <source>
        <dbReference type="Proteomes" id="UP000515158"/>
    </source>
</evidence>
<feature type="signal peptide" evidence="9">
    <location>
        <begin position="1"/>
        <end position="20"/>
    </location>
</feature>
<dbReference type="OrthoDB" id="9974421at2759"/>
<sequence length="397" mass="44211">MSAQFLTLTITAACCSYAMASLQSSAVEKLAAFYGYRADSHDVVTTDGYILTMHRLSKPQAHNSSSHNTPVLVGHALLTSSEVWMFREDENLPLQLVDHGFDVWLANFRGSHYGVKHKTLSPKSHEFWDFSWHENGILDQAAMIDYVLNATGRARLFALSFSMSCSATMVLLSERPEYNAKIIANVFFGPAGFFKNPAGLHRMAKVVMETFPAFTNRLKDVTGEHAINDKMPFSDVSLTTICPATKRNAIFAPVCRMLSDFFAGKNSYLGSDKLLRALTIRFPSGASIRQCAHFAQSIERDGEFRKYDFGRARNVELYGSPDPPSYNLKAITSPTLIFCGLADVTVSFMDCSAVSKAVHSTVAFYEIPQYNHFSFIIGNGLEERVNKKVIAFFLSFL</sequence>
<dbReference type="GeneID" id="117651240"/>
<evidence type="ECO:0000256" key="2">
    <source>
        <dbReference type="ARBA" id="ARBA00022729"/>
    </source>
</evidence>
<evidence type="ECO:0000256" key="3">
    <source>
        <dbReference type="ARBA" id="ARBA00022801"/>
    </source>
</evidence>
<dbReference type="Proteomes" id="UP000515158">
    <property type="component" value="Unplaced"/>
</dbReference>
<evidence type="ECO:0000256" key="6">
    <source>
        <dbReference type="ARBA" id="ARBA00023180"/>
    </source>
</evidence>
<evidence type="ECO:0000313" key="12">
    <source>
        <dbReference type="RefSeq" id="XP_034250953.1"/>
    </source>
</evidence>
<feature type="active site" description="Charge relay system" evidence="8">
    <location>
        <position position="372"/>
    </location>
</feature>
<dbReference type="RefSeq" id="XP_034250953.1">
    <property type="nucleotide sequence ID" value="XM_034395062.1"/>
</dbReference>
<accession>A0A6P8ZZU2</accession>
<reference evidence="12" key="1">
    <citation type="submission" date="2025-08" db="UniProtKB">
        <authorList>
            <consortium name="RefSeq"/>
        </authorList>
    </citation>
    <scope>IDENTIFICATION</scope>
    <source>
        <tissue evidence="12">Total insect</tissue>
    </source>
</reference>
<dbReference type="InParanoid" id="A0A6P8ZZU2"/>
<evidence type="ECO:0000256" key="5">
    <source>
        <dbReference type="ARBA" id="ARBA00023098"/>
    </source>
</evidence>
<dbReference type="InterPro" id="IPR025483">
    <property type="entry name" value="Lipase_euk"/>
</dbReference>
<feature type="active site" description="Charge relay system" evidence="8">
    <location>
        <position position="343"/>
    </location>
</feature>
<dbReference type="KEGG" id="tpal:117651240"/>
<keyword evidence="11" id="KW-1185">Reference proteome</keyword>
<dbReference type="AlphaFoldDB" id="A0A6P8ZZU2"/>
<comment type="similarity">
    <text evidence="1 7">Belongs to the AB hydrolase superfamily. Lipase family.</text>
</comment>
<keyword evidence="6" id="KW-0325">Glycoprotein</keyword>
<dbReference type="SUPFAM" id="SSF53474">
    <property type="entry name" value="alpha/beta-Hydrolases"/>
    <property type="match status" value="1"/>
</dbReference>
<name>A0A6P8ZZU2_THRPL</name>
<dbReference type="InterPro" id="IPR006693">
    <property type="entry name" value="AB_hydrolase_lipase"/>
</dbReference>
<feature type="chain" id="PRO_5027864962" description="Lipase" evidence="9">
    <location>
        <begin position="21"/>
        <end position="397"/>
    </location>
</feature>
<organism evidence="12">
    <name type="scientific">Thrips palmi</name>
    <name type="common">Melon thrips</name>
    <dbReference type="NCBI Taxonomy" id="161013"/>
    <lineage>
        <taxon>Eukaryota</taxon>
        <taxon>Metazoa</taxon>
        <taxon>Ecdysozoa</taxon>
        <taxon>Arthropoda</taxon>
        <taxon>Hexapoda</taxon>
        <taxon>Insecta</taxon>
        <taxon>Pterygota</taxon>
        <taxon>Neoptera</taxon>
        <taxon>Paraneoptera</taxon>
        <taxon>Thysanoptera</taxon>
        <taxon>Terebrantia</taxon>
        <taxon>Thripoidea</taxon>
        <taxon>Thripidae</taxon>
        <taxon>Thrips</taxon>
    </lineage>
</organism>
<protein>
    <recommendedName>
        <fullName evidence="7">Lipase</fullName>
    </recommendedName>
</protein>
<dbReference type="InterPro" id="IPR029058">
    <property type="entry name" value="AB_hydrolase_fold"/>
</dbReference>
<evidence type="ECO:0000256" key="9">
    <source>
        <dbReference type="SAM" id="SignalP"/>
    </source>
</evidence>
<evidence type="ECO:0000259" key="10">
    <source>
        <dbReference type="Pfam" id="PF04083"/>
    </source>
</evidence>
<evidence type="ECO:0000256" key="8">
    <source>
        <dbReference type="PIRSR" id="PIRSR000862-1"/>
    </source>
</evidence>
<keyword evidence="5" id="KW-0443">Lipid metabolism</keyword>
<evidence type="ECO:0000256" key="7">
    <source>
        <dbReference type="PIRNR" id="PIRNR000862"/>
    </source>
</evidence>
<dbReference type="FunFam" id="3.40.50.1820:FF:000057">
    <property type="entry name" value="Lipase"/>
    <property type="match status" value="1"/>
</dbReference>
<dbReference type="Pfam" id="PF04083">
    <property type="entry name" value="Abhydro_lipase"/>
    <property type="match status" value="1"/>
</dbReference>
<evidence type="ECO:0000256" key="1">
    <source>
        <dbReference type="ARBA" id="ARBA00010701"/>
    </source>
</evidence>
<dbReference type="Gene3D" id="3.40.50.1820">
    <property type="entry name" value="alpha/beta hydrolase"/>
    <property type="match status" value="1"/>
</dbReference>
<keyword evidence="3 7" id="KW-0378">Hydrolase</keyword>
<dbReference type="PANTHER" id="PTHR11005">
    <property type="entry name" value="LYSOSOMAL ACID LIPASE-RELATED"/>
    <property type="match status" value="1"/>
</dbReference>
<keyword evidence="2 9" id="KW-0732">Signal</keyword>